<dbReference type="Gene3D" id="3.30.1330.40">
    <property type="entry name" value="RutC-like"/>
    <property type="match status" value="2"/>
</dbReference>
<dbReference type="InterPro" id="IPR035959">
    <property type="entry name" value="RutC-like_sf"/>
</dbReference>
<dbReference type="AlphaFoldDB" id="A0A8I1KJ65"/>
<comment type="caution">
    <text evidence="1">The sequence shown here is derived from an EMBL/GenBank/DDBJ whole genome shotgun (WGS) entry which is preliminary data.</text>
</comment>
<dbReference type="Proteomes" id="UP000623250">
    <property type="component" value="Unassembled WGS sequence"/>
</dbReference>
<sequence>MLKVIARDGVSFKRFCGDDGDEEYQIVIVPPGHLTFEAQLHHVQAAYEDVQRSLGLDPGSAVFRRIFLSDALNQVAVVKDSDLAANRRDNPVAVSIVQQPPLPGAKIALLAYHIDSRTPMTKTRLAARHVLVTRNGRRYLWSAGLGSHPSDPEPSAAEQTRAIFATLADMLRGLGGSLAQNCMRTWIYLRNADVFYQGMVSARRELFESAGLTAETHYIASTGIEGGSPNRHDVVSMDALSLLDLKPGQVSYLNDFDMLCATKDYGVTFERGTRIAFADRAHLYISGTASIDYAGRVLHPGDVCRQLDRAIANVDALLRSGGAAREDMQHLIVYLRDASDYPRVSGMLRESFPDVPTVVVHGPVCRPEWLVEIEGIAAVGRENNPVQPAF</sequence>
<organism evidence="1 2">
    <name type="scientific">Rhodomicrobium udaipurense</name>
    <dbReference type="NCBI Taxonomy" id="1202716"/>
    <lineage>
        <taxon>Bacteria</taxon>
        <taxon>Pseudomonadati</taxon>
        <taxon>Pseudomonadota</taxon>
        <taxon>Alphaproteobacteria</taxon>
        <taxon>Hyphomicrobiales</taxon>
        <taxon>Hyphomicrobiaceae</taxon>
        <taxon>Rhodomicrobium</taxon>
    </lineage>
</organism>
<evidence type="ECO:0000313" key="1">
    <source>
        <dbReference type="EMBL" id="MBJ7542514.1"/>
    </source>
</evidence>
<gene>
    <name evidence="1" type="ORF">JDN41_02970</name>
</gene>
<dbReference type="SUPFAM" id="SSF55298">
    <property type="entry name" value="YjgF-like"/>
    <property type="match status" value="2"/>
</dbReference>
<dbReference type="GO" id="GO:0019239">
    <property type="term" value="F:deaminase activity"/>
    <property type="evidence" value="ECO:0007669"/>
    <property type="project" value="TreeGrafter"/>
</dbReference>
<dbReference type="PANTHER" id="PTHR11803">
    <property type="entry name" value="2-IMINOBUTANOATE/2-IMINOPROPANOATE DEAMINASE RIDA"/>
    <property type="match status" value="1"/>
</dbReference>
<dbReference type="GO" id="GO:0005829">
    <property type="term" value="C:cytosol"/>
    <property type="evidence" value="ECO:0007669"/>
    <property type="project" value="TreeGrafter"/>
</dbReference>
<reference evidence="1 2" key="1">
    <citation type="submission" date="2020-12" db="EMBL/GenBank/DDBJ databases">
        <title>Revised draft genomes of Rhodomicrobium vannielii ATCC 17100 and Rhodomicrobium udaipurense JA643.</title>
        <authorList>
            <person name="Conners E.M."/>
            <person name="Davenport E.J."/>
            <person name="Bose A."/>
        </authorList>
    </citation>
    <scope>NUCLEOTIDE SEQUENCE [LARGE SCALE GENOMIC DNA]</scope>
    <source>
        <strain evidence="1 2">JA643</strain>
    </source>
</reference>
<name>A0A8I1KJ65_9HYPH</name>
<dbReference type="InterPro" id="IPR006175">
    <property type="entry name" value="YjgF/YER057c/UK114"/>
</dbReference>
<proteinExistence type="predicted"/>
<dbReference type="CDD" id="cd06153">
    <property type="entry name" value="YjgF_YER057c_UK114_like_5"/>
    <property type="match status" value="1"/>
</dbReference>
<dbReference type="EMBL" id="JAEMUK010000006">
    <property type="protein sequence ID" value="MBJ7542514.1"/>
    <property type="molecule type" value="Genomic_DNA"/>
</dbReference>
<dbReference type="Pfam" id="PF01042">
    <property type="entry name" value="Ribonuc_L-PSP"/>
    <property type="match status" value="1"/>
</dbReference>
<protein>
    <submittedName>
        <fullName evidence="1">Uncharacterized protein</fullName>
    </submittedName>
</protein>
<evidence type="ECO:0000313" key="2">
    <source>
        <dbReference type="Proteomes" id="UP000623250"/>
    </source>
</evidence>
<accession>A0A8I1KJ65</accession>
<keyword evidence="2" id="KW-1185">Reference proteome</keyword>
<dbReference type="PANTHER" id="PTHR11803:SF39">
    <property type="entry name" value="2-IMINOBUTANOATE_2-IMINOPROPANOATE DEAMINASE"/>
    <property type="match status" value="1"/>
</dbReference>